<dbReference type="NCBIfam" id="NF004344">
    <property type="entry name" value="PRK05724.1"/>
    <property type="match status" value="1"/>
</dbReference>
<dbReference type="GO" id="GO:0003989">
    <property type="term" value="F:acetyl-CoA carboxylase activity"/>
    <property type="evidence" value="ECO:0007669"/>
    <property type="project" value="InterPro"/>
</dbReference>
<dbReference type="SUPFAM" id="SSF52096">
    <property type="entry name" value="ClpP/crotonase"/>
    <property type="match status" value="1"/>
</dbReference>
<dbReference type="KEGG" id="pka:PQ456_07275"/>
<keyword evidence="4 10" id="KW-0547">Nucleotide-binding</keyword>
<feature type="compositionally biased region" description="Acidic residues" evidence="11">
    <location>
        <begin position="331"/>
        <end position="342"/>
    </location>
</feature>
<evidence type="ECO:0000256" key="8">
    <source>
        <dbReference type="ARBA" id="ARBA00023160"/>
    </source>
</evidence>
<dbReference type="GO" id="GO:2001295">
    <property type="term" value="P:malonyl-CoA biosynthetic process"/>
    <property type="evidence" value="ECO:0007669"/>
    <property type="project" value="UniProtKB-UniRule"/>
</dbReference>
<evidence type="ECO:0000256" key="10">
    <source>
        <dbReference type="HAMAP-Rule" id="MF_00823"/>
    </source>
</evidence>
<comment type="subunit">
    <text evidence="10">Acetyl-CoA carboxylase is a heterohexamer composed of biotin carboxyl carrier protein (AccB), biotin carboxylase (AccC) and two subunits each of ACCase subunit alpha (AccA) and ACCase subunit beta (AccD).</text>
</comment>
<evidence type="ECO:0000313" key="14">
    <source>
        <dbReference type="Proteomes" id="UP001220509"/>
    </source>
</evidence>
<accession>A0AAX3M5R7</accession>
<keyword evidence="6 10" id="KW-0067">ATP-binding</keyword>
<dbReference type="PRINTS" id="PR01069">
    <property type="entry name" value="ACCCTRFRASEA"/>
</dbReference>
<dbReference type="PROSITE" id="PS50989">
    <property type="entry name" value="COA_CT_CTER"/>
    <property type="match status" value="1"/>
</dbReference>
<dbReference type="AlphaFoldDB" id="A0AAX3M5R7"/>
<keyword evidence="8 10" id="KW-0275">Fatty acid biosynthesis</keyword>
<reference evidence="13 14" key="1">
    <citation type="submission" date="2023-02" db="EMBL/GenBank/DDBJ databases">
        <title>Genome sequence of Paenibacillus kyungheensis KACC 18744.</title>
        <authorList>
            <person name="Kim S."/>
            <person name="Heo J."/>
            <person name="Kwon S.-W."/>
        </authorList>
    </citation>
    <scope>NUCLEOTIDE SEQUENCE [LARGE SCALE GENOMIC DNA]</scope>
    <source>
        <strain evidence="13 14">KACC 18744</strain>
    </source>
</reference>
<dbReference type="HAMAP" id="MF_00823">
    <property type="entry name" value="AcetylCoA_CT_alpha"/>
    <property type="match status" value="1"/>
</dbReference>
<evidence type="ECO:0000256" key="5">
    <source>
        <dbReference type="ARBA" id="ARBA00022832"/>
    </source>
</evidence>
<keyword evidence="10" id="KW-0963">Cytoplasm</keyword>
<evidence type="ECO:0000313" key="13">
    <source>
        <dbReference type="EMBL" id="WCT57300.1"/>
    </source>
</evidence>
<keyword evidence="3 10" id="KW-0808">Transferase</keyword>
<comment type="pathway">
    <text evidence="1 10">Lipid metabolism; malonyl-CoA biosynthesis; malonyl-CoA from acetyl-CoA: step 1/1.</text>
</comment>
<keyword evidence="2 10" id="KW-0444">Lipid biosynthesis</keyword>
<dbReference type="PANTHER" id="PTHR42853:SF3">
    <property type="entry name" value="ACETYL-COENZYME A CARBOXYLASE CARBOXYL TRANSFERASE SUBUNIT ALPHA, CHLOROPLASTIC"/>
    <property type="match status" value="1"/>
</dbReference>
<evidence type="ECO:0000256" key="7">
    <source>
        <dbReference type="ARBA" id="ARBA00023098"/>
    </source>
</evidence>
<keyword evidence="13" id="KW-0436">Ligase</keyword>
<evidence type="ECO:0000256" key="3">
    <source>
        <dbReference type="ARBA" id="ARBA00022679"/>
    </source>
</evidence>
<feature type="domain" description="CoA carboxyltransferase C-terminal" evidence="12">
    <location>
        <begin position="38"/>
        <end position="292"/>
    </location>
</feature>
<dbReference type="GO" id="GO:0016743">
    <property type="term" value="F:carboxyl- or carbamoyltransferase activity"/>
    <property type="evidence" value="ECO:0007669"/>
    <property type="project" value="UniProtKB-UniRule"/>
</dbReference>
<proteinExistence type="inferred from homology"/>
<name>A0AAX3M5R7_9BACL</name>
<evidence type="ECO:0000256" key="11">
    <source>
        <dbReference type="SAM" id="MobiDB-lite"/>
    </source>
</evidence>
<dbReference type="RefSeq" id="WP_273615525.1">
    <property type="nucleotide sequence ID" value="NZ_CP117416.1"/>
</dbReference>
<protein>
    <recommendedName>
        <fullName evidence="10">Acetyl-coenzyme A carboxylase carboxyl transferase subunit alpha</fullName>
        <shortName evidence="10">ACCase subunit alpha</shortName>
        <shortName evidence="10">Acetyl-CoA carboxylase carboxyltransferase subunit alpha</shortName>
        <ecNumber evidence="10">2.1.3.15</ecNumber>
    </recommendedName>
</protein>
<comment type="similarity">
    <text evidence="10">Belongs to the AccA family.</text>
</comment>
<dbReference type="GO" id="GO:0006633">
    <property type="term" value="P:fatty acid biosynthetic process"/>
    <property type="evidence" value="ECO:0007669"/>
    <property type="project" value="UniProtKB-KW"/>
</dbReference>
<keyword evidence="7 10" id="KW-0443">Lipid metabolism</keyword>
<dbReference type="Pfam" id="PF03255">
    <property type="entry name" value="ACCA"/>
    <property type="match status" value="1"/>
</dbReference>
<gene>
    <name evidence="10" type="primary">accA</name>
    <name evidence="13" type="ORF">PQ456_07275</name>
</gene>
<dbReference type="EMBL" id="CP117416">
    <property type="protein sequence ID" value="WCT57300.1"/>
    <property type="molecule type" value="Genomic_DNA"/>
</dbReference>
<keyword evidence="5 10" id="KW-0276">Fatty acid metabolism</keyword>
<dbReference type="GO" id="GO:0009317">
    <property type="term" value="C:acetyl-CoA carboxylase complex"/>
    <property type="evidence" value="ECO:0007669"/>
    <property type="project" value="InterPro"/>
</dbReference>
<evidence type="ECO:0000256" key="4">
    <source>
        <dbReference type="ARBA" id="ARBA00022741"/>
    </source>
</evidence>
<dbReference type="NCBIfam" id="NF041504">
    <property type="entry name" value="AccA_sub"/>
    <property type="match status" value="1"/>
</dbReference>
<dbReference type="GO" id="GO:0005524">
    <property type="term" value="F:ATP binding"/>
    <property type="evidence" value="ECO:0007669"/>
    <property type="project" value="UniProtKB-KW"/>
</dbReference>
<dbReference type="Proteomes" id="UP001220509">
    <property type="component" value="Chromosome"/>
</dbReference>
<dbReference type="PANTHER" id="PTHR42853">
    <property type="entry name" value="ACETYL-COENZYME A CARBOXYLASE CARBOXYL TRANSFERASE SUBUNIT ALPHA"/>
    <property type="match status" value="1"/>
</dbReference>
<evidence type="ECO:0000256" key="2">
    <source>
        <dbReference type="ARBA" id="ARBA00022516"/>
    </source>
</evidence>
<comment type="subcellular location">
    <subcellularLocation>
        <location evidence="10">Cytoplasm</location>
    </subcellularLocation>
</comment>
<organism evidence="13 14">
    <name type="scientific">Paenibacillus kyungheensis</name>
    <dbReference type="NCBI Taxonomy" id="1452732"/>
    <lineage>
        <taxon>Bacteria</taxon>
        <taxon>Bacillati</taxon>
        <taxon>Bacillota</taxon>
        <taxon>Bacilli</taxon>
        <taxon>Bacillales</taxon>
        <taxon>Paenibacillaceae</taxon>
        <taxon>Paenibacillus</taxon>
    </lineage>
</organism>
<dbReference type="EC" id="2.1.3.15" evidence="10"/>
<comment type="catalytic activity">
    <reaction evidence="9 10">
        <text>N(6)-carboxybiotinyl-L-lysyl-[protein] + acetyl-CoA = N(6)-biotinyl-L-lysyl-[protein] + malonyl-CoA</text>
        <dbReference type="Rhea" id="RHEA:54728"/>
        <dbReference type="Rhea" id="RHEA-COMP:10505"/>
        <dbReference type="Rhea" id="RHEA-COMP:10506"/>
        <dbReference type="ChEBI" id="CHEBI:57288"/>
        <dbReference type="ChEBI" id="CHEBI:57384"/>
        <dbReference type="ChEBI" id="CHEBI:83144"/>
        <dbReference type="ChEBI" id="CHEBI:83145"/>
        <dbReference type="EC" id="2.1.3.15"/>
    </reaction>
</comment>
<dbReference type="InterPro" id="IPR011763">
    <property type="entry name" value="COA_CT_C"/>
</dbReference>
<dbReference type="Gene3D" id="3.90.226.10">
    <property type="entry name" value="2-enoyl-CoA Hydratase, Chain A, domain 1"/>
    <property type="match status" value="1"/>
</dbReference>
<keyword evidence="14" id="KW-1185">Reference proteome</keyword>
<comment type="function">
    <text evidence="10">Component of the acetyl coenzyme A carboxylase (ACC) complex. First, biotin carboxylase catalyzes the carboxylation of biotin on its carrier protein (BCCP) and then the CO(2) group is transferred by the carboxyltransferase to acetyl-CoA to form malonyl-CoA.</text>
</comment>
<sequence length="366" mass="40977">MAGEMPFEMPLVEMRKKIDELKQFGQEKGIDFNDEITRLEERYRQMESEIYTQISPAQKMHLARHQQRPTSLDLISIVFSDFMELHGDRMYGDDLAIVGGIAKLDGHPVTIIGHQRGKDTKDNIARFFGSPHPEGFRKSMRLMKQAEKFGRPIITFIDTKGAYPGNTAEERGQSEAIARNLWEMAKLRVPVVCVVIGEGGSGGALALGVGNRVLMLENAIYSAISPNGAASILWKDASKADQAAEAMKITAEDLLRMEVIEDIVPEPRGGAHKDYEETGEAIKKHLLVHLRELSQMSAEALIEDRYQKFRKIGEFTEQAMGTLPASRSEVNIEDQPQEELQSDVEPILGNEEEKVATKSSRSKRHS</sequence>
<dbReference type="InterPro" id="IPR029045">
    <property type="entry name" value="ClpP/crotonase-like_dom_sf"/>
</dbReference>
<evidence type="ECO:0000256" key="6">
    <source>
        <dbReference type="ARBA" id="ARBA00022840"/>
    </source>
</evidence>
<dbReference type="InterPro" id="IPR001095">
    <property type="entry name" value="Acetyl_CoA_COase_a_su"/>
</dbReference>
<dbReference type="NCBIfam" id="TIGR00513">
    <property type="entry name" value="accA"/>
    <property type="match status" value="1"/>
</dbReference>
<evidence type="ECO:0000256" key="9">
    <source>
        <dbReference type="ARBA" id="ARBA00049152"/>
    </source>
</evidence>
<evidence type="ECO:0000256" key="1">
    <source>
        <dbReference type="ARBA" id="ARBA00004956"/>
    </source>
</evidence>
<evidence type="ECO:0000259" key="12">
    <source>
        <dbReference type="PROSITE" id="PS50989"/>
    </source>
</evidence>
<feature type="region of interest" description="Disordered" evidence="11">
    <location>
        <begin position="322"/>
        <end position="366"/>
    </location>
</feature>